<dbReference type="InterPro" id="IPR038664">
    <property type="entry name" value="Gar1/Naf1_Cbf5-bd_sf"/>
</dbReference>
<dbReference type="PANTHER" id="PTHR23237:SF6">
    <property type="entry name" value="H_ACA RIBONUCLEOPROTEIN COMPLEX SUBUNIT 1"/>
    <property type="match status" value="1"/>
</dbReference>
<proteinExistence type="inferred from homology"/>
<gene>
    <name evidence="10" type="primary">GAR1</name>
    <name evidence="10" type="ORF">EHP00_1302</name>
</gene>
<sequence length="152" mass="17832">MRQFNKNKRAQSFSGEMKLLGEYMHSCGDLIVCKLVSKNVPYPNAPVFSNKKQIGSVDEIFGALDDPYISIKTESKELHKEGIKFETYKEKFLPKERLLPREEQLALKEKEDKEIKEQEKKGQFQKGNKKFGGKKEFRRDKFARIKKEKNLK</sequence>
<evidence type="ECO:0000256" key="2">
    <source>
        <dbReference type="ARBA" id="ARBA00022517"/>
    </source>
</evidence>
<evidence type="ECO:0000313" key="11">
    <source>
        <dbReference type="Proteomes" id="UP000192758"/>
    </source>
</evidence>
<evidence type="ECO:0000256" key="8">
    <source>
        <dbReference type="RuleBase" id="RU364004"/>
    </source>
</evidence>
<comment type="caution">
    <text evidence="10">The sequence shown here is derived from an EMBL/GenBank/DDBJ whole genome shotgun (WGS) entry which is preliminary data.</text>
</comment>
<dbReference type="Pfam" id="PF04410">
    <property type="entry name" value="Gar1"/>
    <property type="match status" value="1"/>
</dbReference>
<keyword evidence="3 8" id="KW-0698">rRNA processing</keyword>
<keyword evidence="5 8" id="KW-0539">Nucleus</keyword>
<keyword evidence="4 8" id="KW-0694">RNA-binding</keyword>
<evidence type="ECO:0000256" key="7">
    <source>
        <dbReference type="ARBA" id="ARBA00038293"/>
    </source>
</evidence>
<dbReference type="GO" id="GO:0031429">
    <property type="term" value="C:box H/ACA snoRNP complex"/>
    <property type="evidence" value="ECO:0007669"/>
    <property type="project" value="TreeGrafter"/>
</dbReference>
<name>A0A1W0E6P0_9MICR</name>
<dbReference type="Proteomes" id="UP000192758">
    <property type="component" value="Unassembled WGS sequence"/>
</dbReference>
<comment type="similarity">
    <text evidence="7 8">Belongs to the GAR1 family.</text>
</comment>
<evidence type="ECO:0000313" key="10">
    <source>
        <dbReference type="EMBL" id="OQS54937.1"/>
    </source>
</evidence>
<dbReference type="VEuPathDB" id="MicrosporidiaDB:EHP00_1302"/>
<reference evidence="10 11" key="1">
    <citation type="journal article" date="2017" name="Environ. Microbiol.">
        <title>Decay of the glycolytic pathway and adaptation to intranuclear parasitism within Enterocytozoonidae microsporidia.</title>
        <authorList>
            <person name="Wiredu Boakye D."/>
            <person name="Jaroenlak P."/>
            <person name="Prachumwat A."/>
            <person name="Williams T.A."/>
            <person name="Bateman K.S."/>
            <person name="Itsathitphaisarn O."/>
            <person name="Sritunyalucksana K."/>
            <person name="Paszkiewicz K.H."/>
            <person name="Moore K.A."/>
            <person name="Stentiford G.D."/>
            <person name="Williams B.A."/>
        </authorList>
    </citation>
    <scope>NUCLEOTIDE SEQUENCE [LARGE SCALE GENOMIC DNA]</scope>
    <source>
        <strain evidence="10 11">TH1</strain>
    </source>
</reference>
<dbReference type="STRING" id="646526.A0A1W0E6P0"/>
<evidence type="ECO:0000256" key="4">
    <source>
        <dbReference type="ARBA" id="ARBA00022884"/>
    </source>
</evidence>
<feature type="region of interest" description="Disordered" evidence="9">
    <location>
        <begin position="112"/>
        <end position="137"/>
    </location>
</feature>
<accession>A0A1W0E6P0</accession>
<dbReference type="PANTHER" id="PTHR23237">
    <property type="entry name" value="NUCLEOLAR PROTEIN FAMILY A MEMBER 1 SNORNP PROTEIN GAR1"/>
    <property type="match status" value="1"/>
</dbReference>
<dbReference type="InterPro" id="IPR009000">
    <property type="entry name" value="Transl_B-barrel_sf"/>
</dbReference>
<evidence type="ECO:0000256" key="1">
    <source>
        <dbReference type="ARBA" id="ARBA00004604"/>
    </source>
</evidence>
<evidence type="ECO:0000256" key="6">
    <source>
        <dbReference type="ARBA" id="ARBA00023274"/>
    </source>
</evidence>
<dbReference type="AlphaFoldDB" id="A0A1W0E6P0"/>
<feature type="compositionally biased region" description="Basic and acidic residues" evidence="9">
    <location>
        <begin position="112"/>
        <end position="122"/>
    </location>
</feature>
<keyword evidence="6 8" id="KW-0687">Ribonucleoprotein</keyword>
<comment type="function">
    <text evidence="8">Required for ribosome biogenesis. Part of a complex which catalyzes pseudouridylation of rRNA. This involves the isomerization of uridine such that the ribose is subsequently attached to C5, instead of the normal N1. Pseudouridine ("psi") residues may serve to stabilize the conformation of rRNAs.</text>
</comment>
<evidence type="ECO:0000256" key="9">
    <source>
        <dbReference type="SAM" id="MobiDB-lite"/>
    </source>
</evidence>
<comment type="subcellular location">
    <subcellularLocation>
        <location evidence="1 8">Nucleus</location>
        <location evidence="1 8">Nucleolus</location>
    </subcellularLocation>
</comment>
<keyword evidence="11" id="KW-1185">Reference proteome</keyword>
<dbReference type="InterPro" id="IPR007504">
    <property type="entry name" value="H/ACA_rnp_Gar1/Naf1"/>
</dbReference>
<dbReference type="SUPFAM" id="SSF50447">
    <property type="entry name" value="Translation proteins"/>
    <property type="match status" value="1"/>
</dbReference>
<protein>
    <recommendedName>
        <fullName evidence="8">H/ACA ribonucleoprotein complex subunit</fullName>
    </recommendedName>
</protein>
<dbReference type="GO" id="GO:0000454">
    <property type="term" value="P:snoRNA guided rRNA pseudouridine synthesis"/>
    <property type="evidence" value="ECO:0007669"/>
    <property type="project" value="TreeGrafter"/>
</dbReference>
<evidence type="ECO:0000256" key="5">
    <source>
        <dbReference type="ARBA" id="ARBA00023242"/>
    </source>
</evidence>
<comment type="subunit">
    <text evidence="8">Component of the small nucleolar ribonucleoprotein particles containing H/ACA-type snoRNAs (H/ACA snoRNPs).</text>
</comment>
<dbReference type="OrthoDB" id="2187159at2759"/>
<keyword evidence="2 8" id="KW-0690">Ribosome biogenesis</keyword>
<dbReference type="GO" id="GO:0034513">
    <property type="term" value="F:box H/ACA snoRNA binding"/>
    <property type="evidence" value="ECO:0007669"/>
    <property type="project" value="TreeGrafter"/>
</dbReference>
<organism evidence="10 11">
    <name type="scientific">Ecytonucleospora hepatopenaei</name>
    <dbReference type="NCBI Taxonomy" id="646526"/>
    <lineage>
        <taxon>Eukaryota</taxon>
        <taxon>Fungi</taxon>
        <taxon>Fungi incertae sedis</taxon>
        <taxon>Microsporidia</taxon>
        <taxon>Enterocytozoonidae</taxon>
        <taxon>Ecytonucleospora</taxon>
    </lineage>
</organism>
<dbReference type="EMBL" id="MNPJ01000015">
    <property type="protein sequence ID" value="OQS54937.1"/>
    <property type="molecule type" value="Genomic_DNA"/>
</dbReference>
<evidence type="ECO:0000256" key="3">
    <source>
        <dbReference type="ARBA" id="ARBA00022552"/>
    </source>
</evidence>
<dbReference type="Gene3D" id="2.40.10.230">
    <property type="entry name" value="Probable tRNA pseudouridine synthase domain"/>
    <property type="match status" value="1"/>
</dbReference>